<dbReference type="EMBL" id="CP017832">
    <property type="protein sequence ID" value="AOZ97880.1"/>
    <property type="molecule type" value="Genomic_DNA"/>
</dbReference>
<proteinExistence type="predicted"/>
<dbReference type="KEGG" id="bhu:bhn_II081"/>
<reference evidence="2" key="1">
    <citation type="submission" date="2016-10" db="EMBL/GenBank/DDBJ databases">
        <title>The complete genome sequence of the rumen bacterium Butyrivibrio hungatei MB2003.</title>
        <authorList>
            <person name="Palevich N."/>
            <person name="Kelly W.J."/>
            <person name="Leahy S.C."/>
            <person name="Altermann E."/>
            <person name="Rakonjac J."/>
            <person name="Attwood G.T."/>
        </authorList>
    </citation>
    <scope>NUCLEOTIDE SEQUENCE [LARGE SCALE GENOMIC DNA]</scope>
    <source>
        <strain evidence="2">MB2003</strain>
        <plasmid evidence="2">Plasmid pnp144</plasmid>
    </source>
</reference>
<dbReference type="RefSeq" id="WP_071177639.1">
    <property type="nucleotide sequence ID" value="NZ_CP017832.1"/>
</dbReference>
<evidence type="ECO:0000313" key="1">
    <source>
        <dbReference type="EMBL" id="AOZ97880.1"/>
    </source>
</evidence>
<keyword evidence="2" id="KW-1185">Reference proteome</keyword>
<name>A0A1D9P5N2_9FIRM</name>
<organism evidence="1 2">
    <name type="scientific">Butyrivibrio hungatei</name>
    <dbReference type="NCBI Taxonomy" id="185008"/>
    <lineage>
        <taxon>Bacteria</taxon>
        <taxon>Bacillati</taxon>
        <taxon>Bacillota</taxon>
        <taxon>Clostridia</taxon>
        <taxon>Lachnospirales</taxon>
        <taxon>Lachnospiraceae</taxon>
        <taxon>Butyrivibrio</taxon>
    </lineage>
</organism>
<sequence>MLRNKEELINSLKGQIEGKIDVHMGEMALAVMEQYVKDLEIFLENVRIGEETEEEPSHKVIGFYNLVDDEYIAMEIDKDQPDLDFSEIIFSSKYLPFMPEVWIPAGKPDLKKLYDNEIASSLKNSDGKNTLILTAYCIDQTYIAVDITDKEICIVKGYKDYRDSFTITHENGATVKSNNEYKIYLPSQNFRVLCNLDIPEARISTKMPEEPWEKRPYYIPDTTVINSAIERAELDKNIINKAVTALAISFRKDMKYPEIYTRLELRMRRFERLSNLSAPKEIIKKEYDLIEKSLKELNY</sequence>
<protein>
    <submittedName>
        <fullName evidence="1">Uncharacterized protein</fullName>
    </submittedName>
</protein>
<evidence type="ECO:0000313" key="2">
    <source>
        <dbReference type="Proteomes" id="UP000179284"/>
    </source>
</evidence>
<keyword evidence="1" id="KW-0614">Plasmid</keyword>
<dbReference type="Proteomes" id="UP000179284">
    <property type="component" value="Plasmid pNP144"/>
</dbReference>
<dbReference type="OrthoDB" id="9995025at2"/>
<geneLocation type="plasmid" evidence="2">
    <name>pnp144</name>
</geneLocation>
<gene>
    <name evidence="1" type="ORF">bhn_II081</name>
</gene>
<dbReference type="AlphaFoldDB" id="A0A1D9P5N2"/>
<accession>A0A1D9P5N2</accession>